<dbReference type="eggNOG" id="COG4430">
    <property type="taxonomic scope" value="Bacteria"/>
</dbReference>
<proteinExistence type="predicted"/>
<evidence type="ECO:0000313" key="1">
    <source>
        <dbReference type="EMBL" id="ACY23700.1"/>
    </source>
</evidence>
<dbReference type="OrthoDB" id="9796999at2"/>
<accession>D0L7B1</accession>
<dbReference type="Proteomes" id="UP000001219">
    <property type="component" value="Chromosome"/>
</dbReference>
<organism evidence="1 2">
    <name type="scientific">Gordonia bronchialis (strain ATCC 25592 / DSM 43247 / BCRC 13721 / JCM 3198 / KCTC 3076 / NBRC 16047 / NCTC 10667)</name>
    <name type="common">Rhodococcus bronchialis</name>
    <dbReference type="NCBI Taxonomy" id="526226"/>
    <lineage>
        <taxon>Bacteria</taxon>
        <taxon>Bacillati</taxon>
        <taxon>Actinomycetota</taxon>
        <taxon>Actinomycetes</taxon>
        <taxon>Mycobacteriales</taxon>
        <taxon>Gordoniaceae</taxon>
        <taxon>Gordonia</taxon>
    </lineage>
</organism>
<dbReference type="STRING" id="526226.Gbro_4567"/>
<dbReference type="RefSeq" id="WP_012836185.1">
    <property type="nucleotide sequence ID" value="NC_013441.1"/>
</dbReference>
<reference evidence="2" key="1">
    <citation type="submission" date="2009-10" db="EMBL/GenBank/DDBJ databases">
        <title>The complete chromosome of Gordonia bronchialis DSM 43247.</title>
        <authorList>
            <consortium name="US DOE Joint Genome Institute (JGI-PGF)"/>
            <person name="Lucas S."/>
            <person name="Copeland A."/>
            <person name="Lapidus A."/>
            <person name="Glavina del Rio T."/>
            <person name="Dalin E."/>
            <person name="Tice H."/>
            <person name="Bruce D."/>
            <person name="Goodwin L."/>
            <person name="Pitluck S."/>
            <person name="Kyrpides N."/>
            <person name="Mavromatis K."/>
            <person name="Ivanova N."/>
            <person name="Ovchinnikova G."/>
            <person name="Saunders E."/>
            <person name="Brettin T."/>
            <person name="Detter J.C."/>
            <person name="Han C."/>
            <person name="Larimer F."/>
            <person name="Land M."/>
            <person name="Hauser L."/>
            <person name="Markowitz V."/>
            <person name="Cheng J.-F."/>
            <person name="Hugenholtz P."/>
            <person name="Woyke T."/>
            <person name="Wu D."/>
            <person name="Jando M."/>
            <person name="Schneider S."/>
            <person name="Goeker M."/>
            <person name="Klenk H.-P."/>
            <person name="Eisen J.A."/>
        </authorList>
    </citation>
    <scope>NUCLEOTIDE SEQUENCE [LARGE SCALE GENOMIC DNA]</scope>
    <source>
        <strain evidence="2">ATCC 25592 / DSM 43247 / BCRC 13721 / JCM 3198 / KCTC 3076 / NBRC 16047 / NCTC 10667</strain>
    </source>
</reference>
<dbReference type="KEGG" id="gbr:Gbro_4567"/>
<protein>
    <recommendedName>
        <fullName evidence="3">Bacteriocin-protection protein, YdeI/OmpD-associated family</fullName>
    </recommendedName>
</protein>
<name>D0L7B1_GORB4</name>
<dbReference type="AlphaFoldDB" id="D0L7B1"/>
<evidence type="ECO:0008006" key="3">
    <source>
        <dbReference type="Google" id="ProtNLM"/>
    </source>
</evidence>
<evidence type="ECO:0000313" key="2">
    <source>
        <dbReference type="Proteomes" id="UP000001219"/>
    </source>
</evidence>
<keyword evidence="2" id="KW-1185">Reference proteome</keyword>
<sequence length="190" mass="21608">MVDPDAPHLSVDSIDEWREWLRDNHESSSGVWLVFWRKESGKTPIDYDGTVREALCWGWIDGHTRTIDDHRRGMWFTRRGRNSAWATSNKKRVVDLVESGRMQPPGQPVIDDAKARGLWTLLDDAESLIESPELAAALDANPTARANWDAFPPSARKLGLTQLAFAKKAETKTRRIADLVARAEHNERPR</sequence>
<dbReference type="Pfam" id="PF13376">
    <property type="entry name" value="OmdA"/>
    <property type="match status" value="1"/>
</dbReference>
<dbReference type="HOGENOM" id="CLU_076645_2_0_11"/>
<reference evidence="1 2" key="2">
    <citation type="journal article" date="2010" name="Stand. Genomic Sci.">
        <title>Complete genome sequence of Gordonia bronchialis type strain (3410).</title>
        <authorList>
            <person name="Ivanova N."/>
            <person name="Sikorski J."/>
            <person name="Jando M."/>
            <person name="Lapidus A."/>
            <person name="Nolan M."/>
            <person name="Lucas S."/>
            <person name="Del Rio T.G."/>
            <person name="Tice H."/>
            <person name="Copeland A."/>
            <person name="Cheng J.F."/>
            <person name="Chen F."/>
            <person name="Bruce D."/>
            <person name="Goodwin L."/>
            <person name="Pitluck S."/>
            <person name="Mavromatis K."/>
            <person name="Ovchinnikova G."/>
            <person name="Pati A."/>
            <person name="Chen A."/>
            <person name="Palaniappan K."/>
            <person name="Land M."/>
            <person name="Hauser L."/>
            <person name="Chang Y.J."/>
            <person name="Jeffries C.D."/>
            <person name="Chain P."/>
            <person name="Saunders E."/>
            <person name="Han C."/>
            <person name="Detter J.C."/>
            <person name="Brettin T."/>
            <person name="Rohde M."/>
            <person name="Goker M."/>
            <person name="Bristow J."/>
            <person name="Eisen J.A."/>
            <person name="Markowitz V."/>
            <person name="Hugenholtz P."/>
            <person name="Klenk H.P."/>
            <person name="Kyrpides N.C."/>
        </authorList>
    </citation>
    <scope>NUCLEOTIDE SEQUENCE [LARGE SCALE GENOMIC DNA]</scope>
    <source>
        <strain evidence="2">ATCC 25592 / DSM 43247 / BCRC 13721 / JCM 3198 / KCTC 3076 / NBRC 16047 / NCTC 10667</strain>
    </source>
</reference>
<gene>
    <name evidence="1" type="ordered locus">Gbro_4567</name>
</gene>
<dbReference type="EMBL" id="CP001802">
    <property type="protein sequence ID" value="ACY23700.1"/>
    <property type="molecule type" value="Genomic_DNA"/>
</dbReference>